<dbReference type="InterPro" id="IPR024704">
    <property type="entry name" value="SMC"/>
</dbReference>
<dbReference type="GO" id="GO:0005694">
    <property type="term" value="C:chromosome"/>
    <property type="evidence" value="ECO:0007669"/>
    <property type="project" value="InterPro"/>
</dbReference>
<evidence type="ECO:0000256" key="6">
    <source>
        <dbReference type="HAMAP-Rule" id="MF_01894"/>
    </source>
</evidence>
<keyword evidence="9" id="KW-1185">Reference proteome</keyword>
<dbReference type="SMART" id="SM00968">
    <property type="entry name" value="SMC_hinge"/>
    <property type="match status" value="1"/>
</dbReference>
<dbReference type="InterPro" id="IPR003395">
    <property type="entry name" value="RecF/RecN/SMC_N"/>
</dbReference>
<evidence type="ECO:0000256" key="3">
    <source>
        <dbReference type="ARBA" id="ARBA00022840"/>
    </source>
</evidence>
<feature type="coiled-coil region" evidence="6">
    <location>
        <begin position="671"/>
        <end position="723"/>
    </location>
</feature>
<dbReference type="GO" id="GO:0007062">
    <property type="term" value="P:sister chromatid cohesion"/>
    <property type="evidence" value="ECO:0007669"/>
    <property type="project" value="InterPro"/>
</dbReference>
<dbReference type="GO" id="GO:0016887">
    <property type="term" value="F:ATP hydrolysis activity"/>
    <property type="evidence" value="ECO:0007669"/>
    <property type="project" value="InterPro"/>
</dbReference>
<dbReference type="NCBIfam" id="TIGR02168">
    <property type="entry name" value="SMC_prok_B"/>
    <property type="match status" value="1"/>
</dbReference>
<reference evidence="8 9" key="1">
    <citation type="submission" date="2018-10" db="EMBL/GenBank/DDBJ databases">
        <title>Genomic Encyclopedia of Type Strains, Phase IV (KMG-IV): sequencing the most valuable type-strain genomes for metagenomic binning, comparative biology and taxonomic classification.</title>
        <authorList>
            <person name="Goeker M."/>
        </authorList>
    </citation>
    <scope>NUCLEOTIDE SEQUENCE [LARGE SCALE GENOMIC DNA]</scope>
    <source>
        <strain evidence="8 9">DSM 26916</strain>
    </source>
</reference>
<comment type="subcellular location">
    <subcellularLocation>
        <location evidence="6">Cytoplasm</location>
    </subcellularLocation>
</comment>
<dbReference type="Pfam" id="PF02463">
    <property type="entry name" value="SMC_N"/>
    <property type="match status" value="1"/>
</dbReference>
<keyword evidence="2 6" id="KW-0547">Nucleotide-binding</keyword>
<protein>
    <recommendedName>
        <fullName evidence="6">Chromosome partition protein Smc</fullName>
    </recommendedName>
</protein>
<organism evidence="8 9">
    <name type="scientific">Sulfurisoma sediminicola</name>
    <dbReference type="NCBI Taxonomy" id="1381557"/>
    <lineage>
        <taxon>Bacteria</taxon>
        <taxon>Pseudomonadati</taxon>
        <taxon>Pseudomonadota</taxon>
        <taxon>Betaproteobacteria</taxon>
        <taxon>Nitrosomonadales</taxon>
        <taxon>Sterolibacteriaceae</taxon>
        <taxon>Sulfurisoma</taxon>
    </lineage>
</organism>
<dbReference type="CDD" id="cd03278">
    <property type="entry name" value="ABC_SMC_barmotin"/>
    <property type="match status" value="1"/>
</dbReference>
<dbReference type="InterPro" id="IPR010935">
    <property type="entry name" value="SMC_hinge"/>
</dbReference>
<comment type="similarity">
    <text evidence="6">Belongs to the SMC family.</text>
</comment>
<dbReference type="GO" id="GO:0005737">
    <property type="term" value="C:cytoplasm"/>
    <property type="evidence" value="ECO:0007669"/>
    <property type="project" value="UniProtKB-SubCell"/>
</dbReference>
<dbReference type="GO" id="GO:0005524">
    <property type="term" value="F:ATP binding"/>
    <property type="evidence" value="ECO:0007669"/>
    <property type="project" value="UniProtKB-UniRule"/>
</dbReference>
<dbReference type="GO" id="GO:0006260">
    <property type="term" value="P:DNA replication"/>
    <property type="evidence" value="ECO:0007669"/>
    <property type="project" value="UniProtKB-UniRule"/>
</dbReference>
<feature type="coiled-coil region" evidence="6">
    <location>
        <begin position="248"/>
        <end position="352"/>
    </location>
</feature>
<dbReference type="Proteomes" id="UP000268908">
    <property type="component" value="Unassembled WGS sequence"/>
</dbReference>
<keyword evidence="1 6" id="KW-0963">Cytoplasm</keyword>
<evidence type="ECO:0000256" key="5">
    <source>
        <dbReference type="ARBA" id="ARBA00023125"/>
    </source>
</evidence>
<feature type="coiled-coil region" evidence="6">
    <location>
        <begin position="395"/>
        <end position="489"/>
    </location>
</feature>
<sequence>MPPFRPAPSFRVRLTKLKIAGFKSFVEPTTVVFPSQLAGVVGPNGCGKSNIIDAVRWVLGESKASELRGESIQDVIFKGSGGRKEVSRASVELFFDNAQGRAAGQWSQYAEITVKRVLDREGNSNYYINNLHVRRRDVIDLFLGTGLGPRAYAIIGQGMISRIVEAKPDELRFFLEEAAGVTKYKERRKETENRLEDARENLARVDDIRNELDSQIGRLSAQAEVAKQYHGLNGQLAHQQNLLWLKKRNDARADAERLARDVEKAENRVEAETAQLREVEARVEQSREAHFAASDALHAAQAEMYAANAEVKRLESEINHVRDSRVRLETRLAQLEVENGHWSGELQRVEEEEFRWKSLLENSRERALTAGARHEEAAARLPEAENDVQLAGQLVAEARKALNEAEQGVRLAEADRGHAIRALDNLAQRRTRLEQERAALGQPDPVQLAAAQEAEARAEEELAQQQQRLADLQQKLPGLESALRSARERLQGAHRLVTESRARHDALQQLQSRVQQSGEIGDWLKQQNLADAQPLWRAIQVEAGWETAVEAVLRERLAALATDAATAQRALAVPPPQTFSLALPDGAPARPAPENSLRDKVRCDDPRWAAVLDDWLADVACVASAGELAAATAGIKVSREGHLRSPHGLTLYVPDARIHGVIERQREIEELAALIESRELEEEAARETQQEAERQLAEGQQQLAEARRAAQEAQQRLHAAHVEALKLTQAQARFEERAGQIDRDLEEIGRGETNERTEQGRADAEALRCREQLDAVRARLEETLDQQRQKDVALREARALEHQLAREAQEAGFSERECLSKLEDNARAAEIARTQLARVATETEAARTEIAGISDAVLQEQLQSALSGRQGREGLLGERRNALETAAADLRILDEQRLKLEQGLQPARDRITAIKLKQQEAHLNEEQFQQRLVEAGVHDEAAEAALAADLTPGLRESALAGDIARLAAEIEALGPVNLAALEELAVAEERKGFLDAQSTDLATAINTLEDAIRRIDRETREQLQQTYDAVNGHFGTLFPLLFGGGEARLILTGEEILDAGIQIMAQPPGKKNSTIHLLSGGEKALTATALVFALFQLNPAPFCMLDEVDAPLDDSNTERFCELVKRMSVQTQFIFITHNKIAMEMAQQLIGVTMQEQGVSRVVEVDVQEALLMTKEAA</sequence>
<dbReference type="AlphaFoldDB" id="A0A497XDD4"/>
<evidence type="ECO:0000256" key="4">
    <source>
        <dbReference type="ARBA" id="ARBA00023054"/>
    </source>
</evidence>
<feature type="coiled-coil region" evidence="6">
    <location>
        <begin position="766"/>
        <end position="839"/>
    </location>
</feature>
<dbReference type="Gene3D" id="3.40.50.300">
    <property type="entry name" value="P-loop containing nucleotide triphosphate hydrolases"/>
    <property type="match status" value="2"/>
</dbReference>
<evidence type="ECO:0000313" key="9">
    <source>
        <dbReference type="Proteomes" id="UP000268908"/>
    </source>
</evidence>
<dbReference type="PIRSF" id="PIRSF005719">
    <property type="entry name" value="SMC"/>
    <property type="match status" value="1"/>
</dbReference>
<dbReference type="InterPro" id="IPR011890">
    <property type="entry name" value="SMC_prok"/>
</dbReference>
<comment type="caution">
    <text evidence="8">The sequence shown here is derived from an EMBL/GenBank/DDBJ whole genome shotgun (WGS) entry which is preliminary data.</text>
</comment>
<keyword evidence="5 6" id="KW-0238">DNA-binding</keyword>
<dbReference type="GO" id="GO:0007059">
    <property type="term" value="P:chromosome segregation"/>
    <property type="evidence" value="ECO:0007669"/>
    <property type="project" value="UniProtKB-UniRule"/>
</dbReference>
<dbReference type="HAMAP" id="MF_01894">
    <property type="entry name" value="Smc_prok"/>
    <property type="match status" value="1"/>
</dbReference>
<evidence type="ECO:0000313" key="8">
    <source>
        <dbReference type="EMBL" id="RLJ64699.1"/>
    </source>
</evidence>
<feature type="domain" description="SMC hinge" evidence="7">
    <location>
        <begin position="529"/>
        <end position="629"/>
    </location>
</feature>
<dbReference type="GO" id="GO:0003677">
    <property type="term" value="F:DNA binding"/>
    <property type="evidence" value="ECO:0007669"/>
    <property type="project" value="UniProtKB-UniRule"/>
</dbReference>
<comment type="subunit">
    <text evidence="6">Homodimer.</text>
</comment>
<feature type="coiled-coil region" evidence="6">
    <location>
        <begin position="181"/>
        <end position="215"/>
    </location>
</feature>
<comment type="domain">
    <text evidence="6">Contains large globular domains required for ATP hydrolysis at each terminus and a third globular domain forming a flexible hinge near the middle of the molecule. These domains are separated by coiled-coil structures.</text>
</comment>
<dbReference type="EMBL" id="RCCI01000005">
    <property type="protein sequence ID" value="RLJ64699.1"/>
    <property type="molecule type" value="Genomic_DNA"/>
</dbReference>
<feature type="binding site" evidence="6">
    <location>
        <begin position="43"/>
        <end position="50"/>
    </location>
    <ligand>
        <name>ATP</name>
        <dbReference type="ChEBI" id="CHEBI:30616"/>
    </ligand>
</feature>
<dbReference type="OrthoDB" id="9808768at2"/>
<keyword evidence="3 6" id="KW-0067">ATP-binding</keyword>
<name>A0A497XDD4_9PROT</name>
<dbReference type="GO" id="GO:0030261">
    <property type="term" value="P:chromosome condensation"/>
    <property type="evidence" value="ECO:0007669"/>
    <property type="project" value="InterPro"/>
</dbReference>
<proteinExistence type="inferred from homology"/>
<dbReference type="Pfam" id="PF06470">
    <property type="entry name" value="SMC_hinge"/>
    <property type="match status" value="1"/>
</dbReference>
<accession>A0A497XDD4</accession>
<keyword evidence="4 6" id="KW-0175">Coiled coil</keyword>
<comment type="function">
    <text evidence="6">Required for chromosome condensation and partitioning.</text>
</comment>
<gene>
    <name evidence="6" type="primary">smc</name>
    <name evidence="8" type="ORF">DFR35_1343</name>
</gene>
<dbReference type="PANTHER" id="PTHR43977">
    <property type="entry name" value="STRUCTURAL MAINTENANCE OF CHROMOSOMES PROTEIN 3"/>
    <property type="match status" value="1"/>
</dbReference>
<evidence type="ECO:0000256" key="1">
    <source>
        <dbReference type="ARBA" id="ARBA00022490"/>
    </source>
</evidence>
<evidence type="ECO:0000259" key="7">
    <source>
        <dbReference type="SMART" id="SM00968"/>
    </source>
</evidence>
<dbReference type="InterPro" id="IPR027417">
    <property type="entry name" value="P-loop_NTPase"/>
</dbReference>
<evidence type="ECO:0000256" key="2">
    <source>
        <dbReference type="ARBA" id="ARBA00022741"/>
    </source>
</evidence>
<dbReference type="SUPFAM" id="SSF52540">
    <property type="entry name" value="P-loop containing nucleoside triphosphate hydrolases"/>
    <property type="match status" value="1"/>
</dbReference>